<name>A0A838XQS2_9ACTN</name>
<dbReference type="InterPro" id="IPR013538">
    <property type="entry name" value="ASHA1/2-like_C"/>
</dbReference>
<keyword evidence="4" id="KW-1185">Reference proteome</keyword>
<dbReference type="AlphaFoldDB" id="A0A838XQS2"/>
<dbReference type="Pfam" id="PF08327">
    <property type="entry name" value="AHSA1"/>
    <property type="match status" value="1"/>
</dbReference>
<evidence type="ECO:0000256" key="1">
    <source>
        <dbReference type="ARBA" id="ARBA00006817"/>
    </source>
</evidence>
<comment type="caution">
    <text evidence="3">The sequence shown here is derived from an EMBL/GenBank/DDBJ whole genome shotgun (WGS) entry which is preliminary data.</text>
</comment>
<dbReference type="CDD" id="cd08899">
    <property type="entry name" value="SRPBCC_CalC_Aha1-like_6"/>
    <property type="match status" value="1"/>
</dbReference>
<protein>
    <submittedName>
        <fullName evidence="3">SRPBCC family protein</fullName>
    </submittedName>
</protein>
<accession>A0A838XQS2</accession>
<reference evidence="3 4" key="1">
    <citation type="submission" date="2020-07" db="EMBL/GenBank/DDBJ databases">
        <title>Draft genome and description of Aeromicrobium phoceense strain Marseille-Q0843 isolated from healthy skin swab.</title>
        <authorList>
            <person name="Boxberger M."/>
            <person name="La Scola B."/>
        </authorList>
    </citation>
    <scope>NUCLEOTIDE SEQUENCE [LARGE SCALE GENOMIC DNA]</scope>
    <source>
        <strain evidence="3 4">Marseille-Q0843</strain>
    </source>
</reference>
<dbReference type="RefSeq" id="WP_181755914.1">
    <property type="nucleotide sequence ID" value="NZ_JACEOG010000001.1"/>
</dbReference>
<evidence type="ECO:0000313" key="3">
    <source>
        <dbReference type="EMBL" id="MBA4609210.1"/>
    </source>
</evidence>
<dbReference type="Gene3D" id="3.30.530.20">
    <property type="match status" value="1"/>
</dbReference>
<evidence type="ECO:0000259" key="2">
    <source>
        <dbReference type="Pfam" id="PF08327"/>
    </source>
</evidence>
<dbReference type="InterPro" id="IPR023393">
    <property type="entry name" value="START-like_dom_sf"/>
</dbReference>
<feature type="domain" description="Activator of Hsp90 ATPase homologue 1/2-like C-terminal" evidence="2">
    <location>
        <begin position="25"/>
        <end position="139"/>
    </location>
</feature>
<comment type="similarity">
    <text evidence="1">Belongs to the AHA1 family.</text>
</comment>
<evidence type="ECO:0000313" key="4">
    <source>
        <dbReference type="Proteomes" id="UP000550354"/>
    </source>
</evidence>
<gene>
    <name evidence="3" type="ORF">H1W00_12040</name>
</gene>
<dbReference type="EMBL" id="JACEOG010000001">
    <property type="protein sequence ID" value="MBA4609210.1"/>
    <property type="molecule type" value="Genomic_DNA"/>
</dbReference>
<organism evidence="3 4">
    <name type="scientific">Aeromicrobium phoceense</name>
    <dbReference type="NCBI Taxonomy" id="2754045"/>
    <lineage>
        <taxon>Bacteria</taxon>
        <taxon>Bacillati</taxon>
        <taxon>Actinomycetota</taxon>
        <taxon>Actinomycetes</taxon>
        <taxon>Propionibacteriales</taxon>
        <taxon>Nocardioidaceae</taxon>
        <taxon>Aeromicrobium</taxon>
    </lineage>
</organism>
<sequence length="167" mass="18424">MTPDPTGRRETRHGNDGIVLTRTFRAPIEAVWSAVTESDRLARWIGTWSGDPSSGSVEFRMNAEGDDVQDETFTIHRCEPPHLLEVSSPAGDTETFDLLLELSEDAGTTTLTFSQSMTDPELAANVGPGWEYYLDRLVAAETGNDAEGINFDDYHPGQSDHYRGLFA</sequence>
<dbReference type="SUPFAM" id="SSF55961">
    <property type="entry name" value="Bet v1-like"/>
    <property type="match status" value="1"/>
</dbReference>
<proteinExistence type="inferred from homology"/>
<dbReference type="Proteomes" id="UP000550354">
    <property type="component" value="Unassembled WGS sequence"/>
</dbReference>